<dbReference type="AlphaFoldDB" id="A0A146LK51"/>
<feature type="region of interest" description="Disordered" evidence="1">
    <location>
        <begin position="56"/>
        <end position="158"/>
    </location>
</feature>
<protein>
    <submittedName>
        <fullName evidence="2">Uncharacterized protein</fullName>
    </submittedName>
</protein>
<reference evidence="2" key="1">
    <citation type="journal article" date="2016" name="Gigascience">
        <title>De novo construction of an expanded transcriptome assembly for the western tarnished plant bug, Lygus hesperus.</title>
        <authorList>
            <person name="Tassone E.E."/>
            <person name="Geib S.M."/>
            <person name="Hall B."/>
            <person name="Fabrick J.A."/>
            <person name="Brent C.S."/>
            <person name="Hull J.J."/>
        </authorList>
    </citation>
    <scope>NUCLEOTIDE SEQUENCE</scope>
</reference>
<feature type="compositionally biased region" description="Low complexity" evidence="1">
    <location>
        <begin position="115"/>
        <end position="125"/>
    </location>
</feature>
<proteinExistence type="predicted"/>
<dbReference type="EMBL" id="GDHC01011383">
    <property type="protein sequence ID" value="JAQ07246.1"/>
    <property type="molecule type" value="Transcribed_RNA"/>
</dbReference>
<evidence type="ECO:0000256" key="1">
    <source>
        <dbReference type="SAM" id="MobiDB-lite"/>
    </source>
</evidence>
<name>A0A146LK51_LYGHE</name>
<feature type="compositionally biased region" description="Polar residues" evidence="1">
    <location>
        <begin position="140"/>
        <end position="152"/>
    </location>
</feature>
<sequence>MHASSDAGAISLTPPSFFFRDENGHVSAMVQPDLEHSPSVLPTHVDGEDAFGVVNVFVPASPNEDSNNNNVKSPANNFPHSPGGAVSEDSNNNNVKSPANNFPHSPGGAVSEDSNNNNVKSPANNFPHSPGGAVSEDGNDFNSIFQKFVSNPETHHIS</sequence>
<evidence type="ECO:0000313" key="2">
    <source>
        <dbReference type="EMBL" id="JAQ07246.1"/>
    </source>
</evidence>
<gene>
    <name evidence="2" type="ORF">g.29345</name>
</gene>
<accession>A0A146LK51</accession>
<feature type="compositionally biased region" description="Low complexity" evidence="1">
    <location>
        <begin position="91"/>
        <end position="101"/>
    </location>
</feature>
<organism evidence="2">
    <name type="scientific">Lygus hesperus</name>
    <name type="common">Western plant bug</name>
    <dbReference type="NCBI Taxonomy" id="30085"/>
    <lineage>
        <taxon>Eukaryota</taxon>
        <taxon>Metazoa</taxon>
        <taxon>Ecdysozoa</taxon>
        <taxon>Arthropoda</taxon>
        <taxon>Hexapoda</taxon>
        <taxon>Insecta</taxon>
        <taxon>Pterygota</taxon>
        <taxon>Neoptera</taxon>
        <taxon>Paraneoptera</taxon>
        <taxon>Hemiptera</taxon>
        <taxon>Heteroptera</taxon>
        <taxon>Panheteroptera</taxon>
        <taxon>Cimicomorpha</taxon>
        <taxon>Miridae</taxon>
        <taxon>Mirini</taxon>
        <taxon>Lygus</taxon>
    </lineage>
</organism>
<feature type="compositionally biased region" description="Low complexity" evidence="1">
    <location>
        <begin position="67"/>
        <end position="77"/>
    </location>
</feature>